<reference evidence="1 2" key="1">
    <citation type="submission" date="2016-10" db="EMBL/GenBank/DDBJ databases">
        <title>Arsenicibacter rosenii gen. nov., sp. nov., an efficient arsenic-methylating bacterium isolated from an arsenic-contaminated paddy soil.</title>
        <authorList>
            <person name="Huang K."/>
        </authorList>
    </citation>
    <scope>NUCLEOTIDE SEQUENCE [LARGE SCALE GENOMIC DNA]</scope>
    <source>
        <strain evidence="1 2">SM-1</strain>
    </source>
</reference>
<dbReference type="GO" id="GO:0032259">
    <property type="term" value="P:methylation"/>
    <property type="evidence" value="ECO:0007669"/>
    <property type="project" value="UniProtKB-KW"/>
</dbReference>
<dbReference type="GO" id="GO:0008168">
    <property type="term" value="F:methyltransferase activity"/>
    <property type="evidence" value="ECO:0007669"/>
    <property type="project" value="UniProtKB-KW"/>
</dbReference>
<dbReference type="Pfam" id="PF13489">
    <property type="entry name" value="Methyltransf_23"/>
    <property type="match status" value="1"/>
</dbReference>
<dbReference type="SUPFAM" id="SSF53335">
    <property type="entry name" value="S-adenosyl-L-methionine-dependent methyltransferases"/>
    <property type="match status" value="1"/>
</dbReference>
<sequence length="295" mass="33651">MSTETLTACPVCGSSQLSHFLTCKDYLVSQSDFTIQECTECSFRFTNPRPDQHSIGQFYKSEQYVSHNDESKGFINFLYRTVRQYTLKGKVNLINDLNKGTGSILDIGCGTGSFLEACSKRGWVIQGMEPDSDARKIASERLNSRIGESLQEFDPDKKYDVITLWHVLEHVAELDQVAYKLKQLLKPEGTLLIAVPNNVSADAIHYKQYWAAYDVPRHLHHFTPATIKRLMATHSLTLKDQQPMYFDSFYIAMLSTKYRDGRTNLVESFIQGLKSNLSARNSGNYSSVIYIFRHQ</sequence>
<dbReference type="Proteomes" id="UP000181790">
    <property type="component" value="Unassembled WGS sequence"/>
</dbReference>
<keyword evidence="1" id="KW-0489">Methyltransferase</keyword>
<dbReference type="AlphaFoldDB" id="A0A1S2VEN6"/>
<organism evidence="1 2">
    <name type="scientific">Arsenicibacter rosenii</name>
    <dbReference type="NCBI Taxonomy" id="1750698"/>
    <lineage>
        <taxon>Bacteria</taxon>
        <taxon>Pseudomonadati</taxon>
        <taxon>Bacteroidota</taxon>
        <taxon>Cytophagia</taxon>
        <taxon>Cytophagales</taxon>
        <taxon>Spirosomataceae</taxon>
        <taxon>Arsenicibacter</taxon>
    </lineage>
</organism>
<evidence type="ECO:0000313" key="2">
    <source>
        <dbReference type="Proteomes" id="UP000181790"/>
    </source>
</evidence>
<dbReference type="OrthoDB" id="2370471at2"/>
<name>A0A1S2VEN6_9BACT</name>
<dbReference type="RefSeq" id="WP_071505105.1">
    <property type="nucleotide sequence ID" value="NZ_MORL01000014.1"/>
</dbReference>
<dbReference type="CDD" id="cd02440">
    <property type="entry name" value="AdoMet_MTases"/>
    <property type="match status" value="1"/>
</dbReference>
<dbReference type="EMBL" id="MORL01000014">
    <property type="protein sequence ID" value="OIN57172.1"/>
    <property type="molecule type" value="Genomic_DNA"/>
</dbReference>
<dbReference type="PANTHER" id="PTHR43861">
    <property type="entry name" value="TRANS-ACONITATE 2-METHYLTRANSFERASE-RELATED"/>
    <property type="match status" value="1"/>
</dbReference>
<comment type="caution">
    <text evidence="1">The sequence shown here is derived from an EMBL/GenBank/DDBJ whole genome shotgun (WGS) entry which is preliminary data.</text>
</comment>
<proteinExistence type="predicted"/>
<dbReference type="Gene3D" id="3.40.50.150">
    <property type="entry name" value="Vaccinia Virus protein VP39"/>
    <property type="match status" value="1"/>
</dbReference>
<accession>A0A1S2VEN6</accession>
<keyword evidence="2" id="KW-1185">Reference proteome</keyword>
<dbReference type="InterPro" id="IPR029063">
    <property type="entry name" value="SAM-dependent_MTases_sf"/>
</dbReference>
<evidence type="ECO:0000313" key="1">
    <source>
        <dbReference type="EMBL" id="OIN57172.1"/>
    </source>
</evidence>
<protein>
    <submittedName>
        <fullName evidence="1">Methyltransferase</fullName>
    </submittedName>
</protein>
<keyword evidence="1" id="KW-0808">Transferase</keyword>
<gene>
    <name evidence="1" type="ORF">BLX24_20625</name>
</gene>